<reference evidence="2 3" key="1">
    <citation type="journal article" date="2016" name="Nat. Commun.">
        <title>Thousands of microbial genomes shed light on interconnected biogeochemical processes in an aquifer system.</title>
        <authorList>
            <person name="Anantharaman K."/>
            <person name="Brown C.T."/>
            <person name="Hug L.A."/>
            <person name="Sharon I."/>
            <person name="Castelle C.J."/>
            <person name="Probst A.J."/>
            <person name="Thomas B.C."/>
            <person name="Singh A."/>
            <person name="Wilkins M.J."/>
            <person name="Karaoz U."/>
            <person name="Brodie E.L."/>
            <person name="Williams K.H."/>
            <person name="Hubbard S.S."/>
            <person name="Banfield J.F."/>
        </authorList>
    </citation>
    <scope>NUCLEOTIDE SEQUENCE [LARGE SCALE GENOMIC DNA]</scope>
</reference>
<evidence type="ECO:0008006" key="4">
    <source>
        <dbReference type="Google" id="ProtNLM"/>
    </source>
</evidence>
<dbReference type="InterPro" id="IPR036514">
    <property type="entry name" value="SGNH_hydro_sf"/>
</dbReference>
<protein>
    <recommendedName>
        <fullName evidence="4">AlgX/AlgJ SGNH hydrolase-like domain-containing protein</fullName>
    </recommendedName>
</protein>
<keyword evidence="1" id="KW-1133">Transmembrane helix</keyword>
<accession>A0A1F8BM12</accession>
<comment type="caution">
    <text evidence="2">The sequence shown here is derived from an EMBL/GenBank/DDBJ whole genome shotgun (WGS) entry which is preliminary data.</text>
</comment>
<keyword evidence="1" id="KW-0472">Membrane</keyword>
<organism evidence="2 3">
    <name type="scientific">Candidatus Woesebacteria bacterium RIFCSPLOWO2_01_FULL_39_25</name>
    <dbReference type="NCBI Taxonomy" id="1802521"/>
    <lineage>
        <taxon>Bacteria</taxon>
        <taxon>Candidatus Woeseibacteriota</taxon>
    </lineage>
</organism>
<keyword evidence="1" id="KW-0812">Transmembrane</keyword>
<dbReference type="STRING" id="1802521.A2893_00720"/>
<evidence type="ECO:0000313" key="2">
    <source>
        <dbReference type="EMBL" id="OGM64375.1"/>
    </source>
</evidence>
<dbReference type="Proteomes" id="UP000176725">
    <property type="component" value="Unassembled WGS sequence"/>
</dbReference>
<dbReference type="AlphaFoldDB" id="A0A1F8BM12"/>
<name>A0A1F8BM12_9BACT</name>
<proteinExistence type="predicted"/>
<sequence>MRSNKLLIKFSVIFIGAFLGLFILEVSLHFYTIKDLWGLSRIAMGERLTDCQVKDARLHHKLIRSCVGVLKAKEYETEIATNSFGFRDDDIRAKDSKIFRVLIVGDSFAEGWGVEITERFDTIAEKILDDAMGGDKVDIINTGTRSYSPILELEFLKENVGKLKPDLVIAFFDLSDLHDDYYYGGWKRYFRMKEDLGFGTDTFVEVWPPPEPPLTTFLLKSRLFQVVHSEVGTEILNRRKKLTRTNLSWDISLFAKANDWENFDKSWNLNIANLNLIGDFLKTKSIDYAVTVVPRGNYIDAKEWDSGREALGIERQKLYEPRPIDTIMEELGKSGIATLELYNPLRQSNVFPLYYPFDGHWTIDGHKIVGDELARFLANKIDGND</sequence>
<dbReference type="SUPFAM" id="SSF52266">
    <property type="entry name" value="SGNH hydrolase"/>
    <property type="match status" value="1"/>
</dbReference>
<evidence type="ECO:0000313" key="3">
    <source>
        <dbReference type="Proteomes" id="UP000176725"/>
    </source>
</evidence>
<evidence type="ECO:0000256" key="1">
    <source>
        <dbReference type="SAM" id="Phobius"/>
    </source>
</evidence>
<gene>
    <name evidence="2" type="ORF">A2893_00720</name>
</gene>
<dbReference type="Gene3D" id="3.40.50.1110">
    <property type="entry name" value="SGNH hydrolase"/>
    <property type="match status" value="1"/>
</dbReference>
<dbReference type="EMBL" id="MGHH01000010">
    <property type="protein sequence ID" value="OGM64375.1"/>
    <property type="molecule type" value="Genomic_DNA"/>
</dbReference>
<feature type="transmembrane region" description="Helical" evidence="1">
    <location>
        <begin position="12"/>
        <end position="31"/>
    </location>
</feature>